<dbReference type="InterPro" id="IPR036873">
    <property type="entry name" value="Rhodanese-like_dom_sf"/>
</dbReference>
<evidence type="ECO:0000313" key="3">
    <source>
        <dbReference type="Proteomes" id="UP000186110"/>
    </source>
</evidence>
<gene>
    <name evidence="2" type="ORF">RS694_20070</name>
</gene>
<dbReference type="EMBL" id="CP019239">
    <property type="protein sequence ID" value="APW44588.1"/>
    <property type="molecule type" value="Genomic_DNA"/>
</dbReference>
<protein>
    <recommendedName>
        <fullName evidence="1">Rhodanese domain-containing protein</fullName>
    </recommendedName>
</protein>
<dbReference type="Gene3D" id="3.40.250.10">
    <property type="entry name" value="Rhodanese-like domain"/>
    <property type="match status" value="1"/>
</dbReference>
<dbReference type="PROSITE" id="PS50206">
    <property type="entry name" value="RHODANESE_3"/>
    <property type="match status" value="1"/>
</dbReference>
<proteinExistence type="predicted"/>
<dbReference type="AlphaFoldDB" id="A0A1P8KF71"/>
<dbReference type="STRING" id="1484693.RS694_20070"/>
<dbReference type="Pfam" id="PF09828">
    <property type="entry name" value="ChrB_C"/>
    <property type="match status" value="1"/>
</dbReference>
<reference evidence="2 3" key="1">
    <citation type="submission" date="2017-01" db="EMBL/GenBank/DDBJ databases">
        <authorList>
            <person name="Mah S.A."/>
            <person name="Swanson W.J."/>
            <person name="Moy G.W."/>
            <person name="Vacquier V.D."/>
        </authorList>
    </citation>
    <scope>NUCLEOTIDE SEQUENCE [LARGE SCALE GENOMIC DNA]</scope>
    <source>
        <strain evidence="2 3">DSM 22694</strain>
    </source>
</reference>
<dbReference type="InterPro" id="IPR018634">
    <property type="entry name" value="ChrB_C"/>
</dbReference>
<dbReference type="eggNOG" id="COG0607">
    <property type="taxonomic scope" value="Bacteria"/>
</dbReference>
<dbReference type="InterPro" id="IPR001763">
    <property type="entry name" value="Rhodanese-like_dom"/>
</dbReference>
<dbReference type="eggNOG" id="COG4275">
    <property type="taxonomic scope" value="Bacteria"/>
</dbReference>
<evidence type="ECO:0000313" key="2">
    <source>
        <dbReference type="EMBL" id="APW44588.1"/>
    </source>
</evidence>
<dbReference type="KEGG" id="rsb:RS694_20070"/>
<keyword evidence="3" id="KW-1185">Reference proteome</keyword>
<accession>A0A1P8KF71</accession>
<dbReference type="Proteomes" id="UP000186110">
    <property type="component" value="Chromosome"/>
</dbReference>
<sequence>MDTAFSIPISISPQELVTHLGRPDVPLLLDVRRREKFDAAPTLLAGAQYCAPEAVAHFARTQAPREVVVYCVYGHNVSADAAATLRAAGWPVRVLAGGITGGEEGVDTHADIALWRSQTLPMVTKRADWGVTGEQPSRWITRERPKIDRIACPWVIRRFVDPRASFLYVPTPQVFSEAERLGAVAYDIPDAPVSHVGEECSFDALLQGFGLRDPALQHLATIVRGADTDRLDLAPQAAGLLAVSLGMSRTYADDHAMLEAMLPVYDALYAWCVDAVAGQDERHNWQPGMSR</sequence>
<evidence type="ECO:0000259" key="1">
    <source>
        <dbReference type="PROSITE" id="PS50206"/>
    </source>
</evidence>
<organism evidence="2 3">
    <name type="scientific">Rhodoferax saidenbachensis</name>
    <dbReference type="NCBI Taxonomy" id="1484693"/>
    <lineage>
        <taxon>Bacteria</taxon>
        <taxon>Pseudomonadati</taxon>
        <taxon>Pseudomonadota</taxon>
        <taxon>Betaproteobacteria</taxon>
        <taxon>Burkholderiales</taxon>
        <taxon>Comamonadaceae</taxon>
        <taxon>Rhodoferax</taxon>
    </lineage>
</organism>
<name>A0A1P8KF71_9BURK</name>
<dbReference type="RefSeq" id="WP_029708281.1">
    <property type="nucleotide sequence ID" value="NZ_CP019239.1"/>
</dbReference>
<dbReference type="SUPFAM" id="SSF52821">
    <property type="entry name" value="Rhodanese/Cell cycle control phosphatase"/>
    <property type="match status" value="1"/>
</dbReference>
<dbReference type="Pfam" id="PF00581">
    <property type="entry name" value="Rhodanese"/>
    <property type="match status" value="1"/>
</dbReference>
<feature type="domain" description="Rhodanese" evidence="1">
    <location>
        <begin position="52"/>
        <end position="111"/>
    </location>
</feature>